<dbReference type="PANTHER" id="PTHR11693">
    <property type="entry name" value="ATP SYNTHASE GAMMA CHAIN"/>
    <property type="match status" value="1"/>
</dbReference>
<dbReference type="AlphaFoldDB" id="A0AAV6X6Z6"/>
<keyword evidence="3" id="KW-0813">Transport</keyword>
<proteinExistence type="inferred from homology"/>
<dbReference type="GO" id="GO:0046933">
    <property type="term" value="F:proton-transporting ATP synthase activity, rotational mechanism"/>
    <property type="evidence" value="ECO:0007669"/>
    <property type="project" value="InterPro"/>
</dbReference>
<evidence type="ECO:0000313" key="10">
    <source>
        <dbReference type="EMBL" id="KAG8376392.1"/>
    </source>
</evidence>
<comment type="subcellular location">
    <subcellularLocation>
        <location evidence="1">Membrane</location>
        <topology evidence="1">Peripheral membrane protein</topology>
    </subcellularLocation>
</comment>
<dbReference type="SUPFAM" id="SSF52943">
    <property type="entry name" value="ATP synthase (F1-ATPase), gamma subunit"/>
    <property type="match status" value="1"/>
</dbReference>
<keyword evidence="6" id="KW-0472">Membrane</keyword>
<evidence type="ECO:0000256" key="8">
    <source>
        <dbReference type="ARBA" id="ARBA00023310"/>
    </source>
</evidence>
<evidence type="ECO:0000256" key="2">
    <source>
        <dbReference type="ARBA" id="ARBA00007681"/>
    </source>
</evidence>
<keyword evidence="7" id="KW-0139">CF(1)</keyword>
<keyword evidence="11" id="KW-1185">Reference proteome</keyword>
<name>A0AAV6X6Z6_9LAMI</name>
<comment type="caution">
    <text evidence="10">The sequence shown here is derived from an EMBL/GenBank/DDBJ whole genome shotgun (WGS) entry which is preliminary data.</text>
</comment>
<protein>
    <submittedName>
        <fullName evidence="10">Uncharacterized protein</fullName>
    </submittedName>
</protein>
<dbReference type="InterPro" id="IPR035968">
    <property type="entry name" value="ATP_synth_F1_ATPase_gsu"/>
</dbReference>
<dbReference type="Gene3D" id="1.10.287.80">
    <property type="entry name" value="ATP synthase, gamma subunit, helix hairpin domain"/>
    <property type="match status" value="1"/>
</dbReference>
<accession>A0AAV6X6Z6</accession>
<evidence type="ECO:0000256" key="1">
    <source>
        <dbReference type="ARBA" id="ARBA00004170"/>
    </source>
</evidence>
<dbReference type="GO" id="GO:0045259">
    <property type="term" value="C:proton-transporting ATP synthase complex"/>
    <property type="evidence" value="ECO:0007669"/>
    <property type="project" value="UniProtKB-KW"/>
</dbReference>
<evidence type="ECO:0000256" key="5">
    <source>
        <dbReference type="ARBA" id="ARBA00023065"/>
    </source>
</evidence>
<dbReference type="Pfam" id="PF00231">
    <property type="entry name" value="ATP-synt"/>
    <property type="match status" value="1"/>
</dbReference>
<organism evidence="10 11">
    <name type="scientific">Buddleja alternifolia</name>
    <dbReference type="NCBI Taxonomy" id="168488"/>
    <lineage>
        <taxon>Eukaryota</taxon>
        <taxon>Viridiplantae</taxon>
        <taxon>Streptophyta</taxon>
        <taxon>Embryophyta</taxon>
        <taxon>Tracheophyta</taxon>
        <taxon>Spermatophyta</taxon>
        <taxon>Magnoliopsida</taxon>
        <taxon>eudicotyledons</taxon>
        <taxon>Gunneridae</taxon>
        <taxon>Pentapetalae</taxon>
        <taxon>asterids</taxon>
        <taxon>lamiids</taxon>
        <taxon>Lamiales</taxon>
        <taxon>Scrophulariaceae</taxon>
        <taxon>Buddlejeae</taxon>
        <taxon>Buddleja</taxon>
    </lineage>
</organism>
<evidence type="ECO:0000256" key="9">
    <source>
        <dbReference type="SAM" id="MobiDB-lite"/>
    </source>
</evidence>
<gene>
    <name evidence="10" type="ORF">BUALT_Bualt09G0058700</name>
</gene>
<keyword evidence="4" id="KW-0375">Hydrogen ion transport</keyword>
<dbReference type="PANTHER" id="PTHR11693:SF22">
    <property type="entry name" value="ATP SYNTHASE SUBUNIT GAMMA, MITOCHONDRIAL"/>
    <property type="match status" value="1"/>
</dbReference>
<feature type="region of interest" description="Disordered" evidence="9">
    <location>
        <begin position="1"/>
        <end position="26"/>
    </location>
</feature>
<evidence type="ECO:0000313" key="11">
    <source>
        <dbReference type="Proteomes" id="UP000826271"/>
    </source>
</evidence>
<dbReference type="Proteomes" id="UP000826271">
    <property type="component" value="Unassembled WGS sequence"/>
</dbReference>
<evidence type="ECO:0000256" key="7">
    <source>
        <dbReference type="ARBA" id="ARBA00023196"/>
    </source>
</evidence>
<evidence type="ECO:0000256" key="4">
    <source>
        <dbReference type="ARBA" id="ARBA00022781"/>
    </source>
</evidence>
<keyword evidence="5" id="KW-0406">Ion transport</keyword>
<reference evidence="10" key="1">
    <citation type="submission" date="2019-10" db="EMBL/GenBank/DDBJ databases">
        <authorList>
            <person name="Zhang R."/>
            <person name="Pan Y."/>
            <person name="Wang J."/>
            <person name="Ma R."/>
            <person name="Yu S."/>
        </authorList>
    </citation>
    <scope>NUCLEOTIDE SEQUENCE</scope>
    <source>
        <strain evidence="10">LA-IB0</strain>
        <tissue evidence="10">Leaf</tissue>
    </source>
</reference>
<evidence type="ECO:0000256" key="3">
    <source>
        <dbReference type="ARBA" id="ARBA00022448"/>
    </source>
</evidence>
<comment type="similarity">
    <text evidence="2">Belongs to the ATPase gamma chain family.</text>
</comment>
<sequence>MAGAKKVPLTTSNNSNIPPPDSTAITAGATGREEWISRKTSNSRISRGLLTESSSIFLSHSFCTKSLMNENTANSFIRDSGSRKESNSEGVILQVVMRFAGIFYISITGQPDYPREQAVLGVCSISTQIVRNRMKSVRNIQKITKAMKMVAASKLRAIQTRAENSRGLWQPFTALLGDTPSFCSSYSNAELVYIIDCLVNDNYLLNMSVLE</sequence>
<evidence type="ECO:0000256" key="6">
    <source>
        <dbReference type="ARBA" id="ARBA00023136"/>
    </source>
</evidence>
<dbReference type="EMBL" id="WHWC01000009">
    <property type="protein sequence ID" value="KAG8376392.1"/>
    <property type="molecule type" value="Genomic_DNA"/>
</dbReference>
<dbReference type="InterPro" id="IPR000131">
    <property type="entry name" value="ATP_synth_F1_gsu"/>
</dbReference>
<keyword evidence="8" id="KW-0066">ATP synthesis</keyword>